<dbReference type="KEGG" id="amuc:Pan181_31900"/>
<dbReference type="Pfam" id="PF03781">
    <property type="entry name" value="FGE-sulfatase"/>
    <property type="match status" value="1"/>
</dbReference>
<reference evidence="3 4" key="1">
    <citation type="submission" date="2019-02" db="EMBL/GenBank/DDBJ databases">
        <title>Deep-cultivation of Planctomycetes and their phenomic and genomic characterization uncovers novel biology.</title>
        <authorList>
            <person name="Wiegand S."/>
            <person name="Jogler M."/>
            <person name="Boedeker C."/>
            <person name="Pinto D."/>
            <person name="Vollmers J."/>
            <person name="Rivas-Marin E."/>
            <person name="Kohn T."/>
            <person name="Peeters S.H."/>
            <person name="Heuer A."/>
            <person name="Rast P."/>
            <person name="Oberbeckmann S."/>
            <person name="Bunk B."/>
            <person name="Jeske O."/>
            <person name="Meyerdierks A."/>
            <person name="Storesund J.E."/>
            <person name="Kallscheuer N."/>
            <person name="Luecker S."/>
            <person name="Lage O.M."/>
            <person name="Pohl T."/>
            <person name="Merkel B.J."/>
            <person name="Hornburger P."/>
            <person name="Mueller R.-W."/>
            <person name="Bruemmer F."/>
            <person name="Labrenz M."/>
            <person name="Spormann A.M."/>
            <person name="Op den Camp H."/>
            <person name="Overmann J."/>
            <person name="Amann R."/>
            <person name="Jetten M.S.M."/>
            <person name="Mascher T."/>
            <person name="Medema M.H."/>
            <person name="Devos D.P."/>
            <person name="Kaster A.-K."/>
            <person name="Ovreas L."/>
            <person name="Rohde M."/>
            <person name="Galperin M.Y."/>
            <person name="Jogler C."/>
        </authorList>
    </citation>
    <scope>NUCLEOTIDE SEQUENCE [LARGE SCALE GENOMIC DNA]</scope>
    <source>
        <strain evidence="3 4">Pan181</strain>
    </source>
</reference>
<keyword evidence="3" id="KW-0808">Transferase</keyword>
<evidence type="ECO:0000259" key="2">
    <source>
        <dbReference type="Pfam" id="PF07635"/>
    </source>
</evidence>
<dbReference type="SUPFAM" id="SSF46626">
    <property type="entry name" value="Cytochrome c"/>
    <property type="match status" value="1"/>
</dbReference>
<dbReference type="InterPro" id="IPR011429">
    <property type="entry name" value="Cyt_c_Planctomycete-type"/>
</dbReference>
<dbReference type="GO" id="GO:0004674">
    <property type="term" value="F:protein serine/threonine kinase activity"/>
    <property type="evidence" value="ECO:0007669"/>
    <property type="project" value="UniProtKB-EC"/>
</dbReference>
<dbReference type="Proteomes" id="UP000315750">
    <property type="component" value="Chromosome"/>
</dbReference>
<feature type="domain" description="Cytochrome C Planctomycete-type" evidence="2">
    <location>
        <begin position="33"/>
        <end position="90"/>
    </location>
</feature>
<dbReference type="InterPro" id="IPR042095">
    <property type="entry name" value="SUMF_sf"/>
</dbReference>
<dbReference type="EMBL" id="CP036278">
    <property type="protein sequence ID" value="QDU56978.1"/>
    <property type="molecule type" value="Genomic_DNA"/>
</dbReference>
<sequence length="465" mass="51909">MPAIMVIICLSMGEARAVVDFATHVQPILEQNCVSCHQGAEPDGGLNLTTKQQAFSSGDNGPVIVAKEPEASSLYIRTRVSALAASLMPPVNAVGPLAKEQVETLRQWIAEGANWPEGVTLTAKAKPTVVKGSPDNLELLEKIHALIVERSTADAKAEMVDYESRVPQTNVPFAMKAIPGGTFKMGSPATEPNHGENEGPQREVKLEPFWMGKCEVTWDEYEPFMISVVEREKNGKRKDFDPTKHTIVDAVSAPTAPYMEMSFGMGQSGYPAISMTQHAANKYCQWLSAQTGHFYRLPTEAEWEYACRAGTTTAYSFGDDPALLDDYAWYYENSDAQYQKVGTKKPNPWGLYDMHGNVMEWTADQYQPDYYQRLTGGATNPYLKPDKLYPRSVRGGGWDDDPENLRSAVRRGSDPSWKQQDPQLPKSIWYHTDAMWLGFRMVRPQKIPTVEEMDAYWNSATGKIK</sequence>
<keyword evidence="3" id="KW-0418">Kinase</keyword>
<dbReference type="GO" id="GO:0020037">
    <property type="term" value="F:heme binding"/>
    <property type="evidence" value="ECO:0007669"/>
    <property type="project" value="InterPro"/>
</dbReference>
<dbReference type="InterPro" id="IPR005532">
    <property type="entry name" value="SUMF_dom"/>
</dbReference>
<feature type="domain" description="Sulfatase-modifying factor enzyme-like" evidence="1">
    <location>
        <begin position="177"/>
        <end position="419"/>
    </location>
</feature>
<gene>
    <name evidence="3" type="primary">pkn1_3</name>
    <name evidence="3" type="ORF">Pan181_31900</name>
</gene>
<evidence type="ECO:0000313" key="4">
    <source>
        <dbReference type="Proteomes" id="UP000315750"/>
    </source>
</evidence>
<proteinExistence type="predicted"/>
<dbReference type="InterPro" id="IPR016187">
    <property type="entry name" value="CTDL_fold"/>
</dbReference>
<dbReference type="InterPro" id="IPR036909">
    <property type="entry name" value="Cyt_c-like_dom_sf"/>
</dbReference>
<dbReference type="PANTHER" id="PTHR23150">
    <property type="entry name" value="SULFATASE MODIFYING FACTOR 1, 2"/>
    <property type="match status" value="1"/>
</dbReference>
<dbReference type="GO" id="GO:0009055">
    <property type="term" value="F:electron transfer activity"/>
    <property type="evidence" value="ECO:0007669"/>
    <property type="project" value="InterPro"/>
</dbReference>
<dbReference type="EC" id="2.7.11.1" evidence="3"/>
<dbReference type="AlphaFoldDB" id="A0A518AQH4"/>
<evidence type="ECO:0000313" key="3">
    <source>
        <dbReference type="EMBL" id="QDU56978.1"/>
    </source>
</evidence>
<dbReference type="Gene3D" id="3.90.1580.10">
    <property type="entry name" value="paralog of FGE (formylglycine-generating enzyme)"/>
    <property type="match status" value="1"/>
</dbReference>
<name>A0A518AQH4_9BACT</name>
<dbReference type="GO" id="GO:0120147">
    <property type="term" value="F:formylglycine-generating oxidase activity"/>
    <property type="evidence" value="ECO:0007669"/>
    <property type="project" value="TreeGrafter"/>
</dbReference>
<keyword evidence="4" id="KW-1185">Reference proteome</keyword>
<evidence type="ECO:0000259" key="1">
    <source>
        <dbReference type="Pfam" id="PF03781"/>
    </source>
</evidence>
<dbReference type="Pfam" id="PF07635">
    <property type="entry name" value="PSCyt1"/>
    <property type="match status" value="1"/>
</dbReference>
<dbReference type="InterPro" id="IPR051043">
    <property type="entry name" value="Sulfatase_Mod_Factor_Kinase"/>
</dbReference>
<protein>
    <submittedName>
        <fullName evidence="3">Serine/threonine-protein kinase pkn1</fullName>
        <ecNumber evidence="3">2.7.11.1</ecNumber>
    </submittedName>
</protein>
<dbReference type="SUPFAM" id="SSF56436">
    <property type="entry name" value="C-type lectin-like"/>
    <property type="match status" value="1"/>
</dbReference>
<organism evidence="3 4">
    <name type="scientific">Aeoliella mucimassa</name>
    <dbReference type="NCBI Taxonomy" id="2527972"/>
    <lineage>
        <taxon>Bacteria</taxon>
        <taxon>Pseudomonadati</taxon>
        <taxon>Planctomycetota</taxon>
        <taxon>Planctomycetia</taxon>
        <taxon>Pirellulales</taxon>
        <taxon>Lacipirellulaceae</taxon>
        <taxon>Aeoliella</taxon>
    </lineage>
</organism>
<dbReference type="PANTHER" id="PTHR23150:SF19">
    <property type="entry name" value="FORMYLGLYCINE-GENERATING ENZYME"/>
    <property type="match status" value="1"/>
</dbReference>
<accession>A0A518AQH4</accession>